<gene>
    <name evidence="1" type="ORF">TTHERM_01090120</name>
</gene>
<dbReference type="GeneID" id="7845049"/>
<dbReference type="AlphaFoldDB" id="Q232Q1"/>
<organism evidence="1 2">
    <name type="scientific">Tetrahymena thermophila (strain SB210)</name>
    <dbReference type="NCBI Taxonomy" id="312017"/>
    <lineage>
        <taxon>Eukaryota</taxon>
        <taxon>Sar</taxon>
        <taxon>Alveolata</taxon>
        <taxon>Ciliophora</taxon>
        <taxon>Intramacronucleata</taxon>
        <taxon>Oligohymenophorea</taxon>
        <taxon>Hymenostomatida</taxon>
        <taxon>Tetrahymenina</taxon>
        <taxon>Tetrahymenidae</taxon>
        <taxon>Tetrahymena</taxon>
    </lineage>
</organism>
<reference evidence="2" key="1">
    <citation type="journal article" date="2006" name="PLoS Biol.">
        <title>Macronuclear genome sequence of the ciliate Tetrahymena thermophila, a model eukaryote.</title>
        <authorList>
            <person name="Eisen J.A."/>
            <person name="Coyne R.S."/>
            <person name="Wu M."/>
            <person name="Wu D."/>
            <person name="Thiagarajan M."/>
            <person name="Wortman J.R."/>
            <person name="Badger J.H."/>
            <person name="Ren Q."/>
            <person name="Amedeo P."/>
            <person name="Jones K.M."/>
            <person name="Tallon L.J."/>
            <person name="Delcher A.L."/>
            <person name="Salzberg S.L."/>
            <person name="Silva J.C."/>
            <person name="Haas B.J."/>
            <person name="Majoros W.H."/>
            <person name="Farzad M."/>
            <person name="Carlton J.M."/>
            <person name="Smith R.K. Jr."/>
            <person name="Garg J."/>
            <person name="Pearlman R.E."/>
            <person name="Karrer K.M."/>
            <person name="Sun L."/>
            <person name="Manning G."/>
            <person name="Elde N.C."/>
            <person name="Turkewitz A.P."/>
            <person name="Asai D.J."/>
            <person name="Wilkes D.E."/>
            <person name="Wang Y."/>
            <person name="Cai H."/>
            <person name="Collins K."/>
            <person name="Stewart B.A."/>
            <person name="Lee S.R."/>
            <person name="Wilamowska K."/>
            <person name="Weinberg Z."/>
            <person name="Ruzzo W.L."/>
            <person name="Wloga D."/>
            <person name="Gaertig J."/>
            <person name="Frankel J."/>
            <person name="Tsao C.-C."/>
            <person name="Gorovsky M.A."/>
            <person name="Keeling P.J."/>
            <person name="Waller R.F."/>
            <person name="Patron N.J."/>
            <person name="Cherry J.M."/>
            <person name="Stover N.A."/>
            <person name="Krieger C.J."/>
            <person name="del Toro C."/>
            <person name="Ryder H.F."/>
            <person name="Williamson S.C."/>
            <person name="Barbeau R.A."/>
            <person name="Hamilton E.P."/>
            <person name="Orias E."/>
        </authorList>
    </citation>
    <scope>NUCLEOTIDE SEQUENCE [LARGE SCALE GENOMIC DNA]</scope>
    <source>
        <strain evidence="2">SB210</strain>
    </source>
</reference>
<protein>
    <submittedName>
        <fullName evidence="1">Ubiquitin family protein, putative</fullName>
    </submittedName>
</protein>
<dbReference type="HOGENOM" id="CLU_011289_1_0_1"/>
<sequence>MQISDSLTNVKCAIHKNTPLIAISLHEQRENLRVLCSKCIKQYNFEYKDIIFIDDVIDSDENTFFENLPIQTQNQNLIKEIQQYFDSIDEDASFQSPLLTIQIFYEQFIKIMSETLNKSMKKILSNVDNIFLTKEKFLEVYNSIIQKQKLQEYASSIKKQDPQSFQNLNNLIQKMQQNKEANSTLLINTFNQFQKTQEKLQMKMANYYMEQALQQVENIEEYFFNQNSTYLNEILSDDKEPFNIKSQTVEQITKLINNKTNFCNEKFINEINNFLNQISSGLSKISTDQMFMQNKFPLEFNDLEQTQFDLVEDQINCLTKINNSLRIAKCPIDFQNIDYLQDQMIKKQNDLLKLNKNLIHEVQINIFGQIDKTFSCSFIKSKQDCYSITNQIIRRDSTNRIEIKQIKPGWQVQSYLEEAIDPFKKYLLRLQFDPFQTHQENYRFYIGIIEERFCDSKWLDSSPFLFSNNPISEFSFNKVKKGLNINHSDIRYNRNMRFLEFQMCLADKHLVIADYPECQNITEAEIEKFDRFPLEESYRLIIESESIQKIRIHHFSEVKQFV</sequence>
<name>Q232Q1_TETTS</name>
<dbReference type="Proteomes" id="UP000009168">
    <property type="component" value="Unassembled WGS sequence"/>
</dbReference>
<proteinExistence type="predicted"/>
<dbReference type="EMBL" id="GG662532">
    <property type="protein sequence ID" value="EAR91501.2"/>
    <property type="molecule type" value="Genomic_DNA"/>
</dbReference>
<dbReference type="InParanoid" id="Q232Q1"/>
<keyword evidence="2" id="KW-1185">Reference proteome</keyword>
<evidence type="ECO:0000313" key="2">
    <source>
        <dbReference type="Proteomes" id="UP000009168"/>
    </source>
</evidence>
<accession>Q232Q1</accession>
<dbReference type="RefSeq" id="XP_001011746.2">
    <property type="nucleotide sequence ID" value="XM_001011746.2"/>
</dbReference>
<dbReference type="KEGG" id="tet:TTHERM_01090120"/>
<evidence type="ECO:0000313" key="1">
    <source>
        <dbReference type="EMBL" id="EAR91501.2"/>
    </source>
</evidence>